<dbReference type="InterPro" id="IPR045679">
    <property type="entry name" value="DUF6199"/>
</dbReference>
<feature type="transmembrane region" description="Helical" evidence="1">
    <location>
        <begin position="47"/>
        <end position="63"/>
    </location>
</feature>
<sequence>MTGVVGVLMLIIGLIMAISPYSFWYFRLGWKLKDAKPSDLALRAERFLGVIFVIVGSILIVSSCSSSHGKDHDWADHFKERLSAGQLQEINIGLFNPVTLTDEETKTVTGMMQHAELRPMDFEESSGASNIGEIIFKDGTRLELIIFGSSGGIELQSDSTDAHYEIVSDKLENWFRSNYTNQ</sequence>
<feature type="domain" description="DUF6199" evidence="2">
    <location>
        <begin position="5"/>
        <end position="62"/>
    </location>
</feature>
<protein>
    <recommendedName>
        <fullName evidence="2">DUF6199 domain-containing protein</fullName>
    </recommendedName>
</protein>
<reference evidence="4" key="1">
    <citation type="submission" date="2016-10" db="EMBL/GenBank/DDBJ databases">
        <authorList>
            <person name="Varghese N."/>
            <person name="Submissions S."/>
        </authorList>
    </citation>
    <scope>NUCLEOTIDE SEQUENCE [LARGE SCALE GENOMIC DNA]</scope>
    <source>
        <strain evidence="4">BL9</strain>
    </source>
</reference>
<dbReference type="Pfam" id="PF19701">
    <property type="entry name" value="DUF6199"/>
    <property type="match status" value="1"/>
</dbReference>
<keyword evidence="1" id="KW-0812">Transmembrane</keyword>
<dbReference type="RefSeq" id="WP_139168927.1">
    <property type="nucleotide sequence ID" value="NZ_FMVM01000015.1"/>
</dbReference>
<evidence type="ECO:0000256" key="1">
    <source>
        <dbReference type="SAM" id="Phobius"/>
    </source>
</evidence>
<gene>
    <name evidence="3" type="ORF">SAMN05720606_11582</name>
</gene>
<keyword evidence="4" id="KW-1185">Reference proteome</keyword>
<feature type="transmembrane region" description="Helical" evidence="1">
    <location>
        <begin position="6"/>
        <end position="26"/>
    </location>
</feature>
<organism evidence="3 4">
    <name type="scientific">Paenibacillus polysaccharolyticus</name>
    <dbReference type="NCBI Taxonomy" id="582692"/>
    <lineage>
        <taxon>Bacteria</taxon>
        <taxon>Bacillati</taxon>
        <taxon>Bacillota</taxon>
        <taxon>Bacilli</taxon>
        <taxon>Bacillales</taxon>
        <taxon>Paenibacillaceae</taxon>
        <taxon>Paenibacillus</taxon>
    </lineage>
</organism>
<dbReference type="AlphaFoldDB" id="A0A1G5KIC6"/>
<keyword evidence="1" id="KW-0472">Membrane</keyword>
<keyword evidence="1" id="KW-1133">Transmembrane helix</keyword>
<dbReference type="EMBL" id="FMVM01000015">
    <property type="protein sequence ID" value="SCZ00373.1"/>
    <property type="molecule type" value="Genomic_DNA"/>
</dbReference>
<evidence type="ECO:0000313" key="3">
    <source>
        <dbReference type="EMBL" id="SCZ00373.1"/>
    </source>
</evidence>
<name>A0A1G5KIC6_9BACL</name>
<dbReference type="Proteomes" id="UP000198538">
    <property type="component" value="Unassembled WGS sequence"/>
</dbReference>
<accession>A0A1G5KIC6</accession>
<evidence type="ECO:0000313" key="4">
    <source>
        <dbReference type="Proteomes" id="UP000198538"/>
    </source>
</evidence>
<proteinExistence type="predicted"/>
<evidence type="ECO:0000259" key="2">
    <source>
        <dbReference type="Pfam" id="PF19701"/>
    </source>
</evidence>